<name>A0A2R5GIX2_9STRA</name>
<dbReference type="OrthoDB" id="167615at2759"/>
<dbReference type="InParanoid" id="A0A2R5GIX2"/>
<dbReference type="AlphaFoldDB" id="A0A2R5GIX2"/>
<accession>A0A2R5GIX2</accession>
<protein>
    <submittedName>
        <fullName evidence="3">Uncharacterized protein</fullName>
    </submittedName>
</protein>
<feature type="compositionally biased region" description="Low complexity" evidence="1">
    <location>
        <begin position="240"/>
        <end position="260"/>
    </location>
</feature>
<evidence type="ECO:0000313" key="4">
    <source>
        <dbReference type="Proteomes" id="UP000241890"/>
    </source>
</evidence>
<comment type="caution">
    <text evidence="3">The sequence shown here is derived from an EMBL/GenBank/DDBJ whole genome shotgun (WGS) entry which is preliminary data.</text>
</comment>
<feature type="transmembrane region" description="Helical" evidence="2">
    <location>
        <begin position="334"/>
        <end position="355"/>
    </location>
</feature>
<proteinExistence type="predicted"/>
<dbReference type="Proteomes" id="UP000241890">
    <property type="component" value="Unassembled WGS sequence"/>
</dbReference>
<evidence type="ECO:0000256" key="2">
    <source>
        <dbReference type="SAM" id="Phobius"/>
    </source>
</evidence>
<dbReference type="PANTHER" id="PTHR33683">
    <property type="entry name" value="1, PUTATIVE-RELATED"/>
    <property type="match status" value="1"/>
</dbReference>
<keyword evidence="2" id="KW-0812">Transmembrane</keyword>
<keyword evidence="2" id="KW-0472">Membrane</keyword>
<feature type="compositionally biased region" description="Polar residues" evidence="1">
    <location>
        <begin position="282"/>
        <end position="313"/>
    </location>
</feature>
<keyword evidence="4" id="KW-1185">Reference proteome</keyword>
<gene>
    <name evidence="3" type="ORF">FCC1311_048242</name>
</gene>
<sequence>MSHSAVPLRSNGACALQVAEREASGEAYPIGQEVMYVSCDGISAALDDAKVMVATADSAETPFPLVFRSNANGTWDQEAELSLPVFEPSPVARNLSLAVRGSTAVVGSTDLRALYVYGYLSATETWTYLAMAAPPGAEGFDGFGANVALTESGAVITCSGGLRDANSPVCHVFRQIDGSGVLAEVESLGTNDGDGAFGASLASAGGIVAVGAPASTLTGSGMVYLFNLGGTTSAPTAGDTPSPTVSPTAAPTVSPTAAPTGMGGRGVTEAPTDLPTDAPTDLPTNSPTHSPTALPTASPTLSPTKAPSATQRPTLPPADVYIVSTDGSFGVVQIVGLALGAATMAGIALALCLTVRDAF</sequence>
<feature type="region of interest" description="Disordered" evidence="1">
    <location>
        <begin position="235"/>
        <end position="315"/>
    </location>
</feature>
<dbReference type="PANTHER" id="PTHR33683:SF46">
    <property type="entry name" value="SUSHI DOMAIN-CONTAINING PROTEIN"/>
    <property type="match status" value="1"/>
</dbReference>
<reference evidence="3 4" key="1">
    <citation type="submission" date="2017-12" db="EMBL/GenBank/DDBJ databases">
        <title>Sequencing, de novo assembly and annotation of complete genome of a new Thraustochytrid species, strain FCC1311.</title>
        <authorList>
            <person name="Sedici K."/>
            <person name="Godart F."/>
            <person name="Aiese Cigliano R."/>
            <person name="Sanseverino W."/>
            <person name="Barakat M."/>
            <person name="Ortet P."/>
            <person name="Marechal E."/>
            <person name="Cagnac O."/>
            <person name="Amato A."/>
        </authorList>
    </citation>
    <scope>NUCLEOTIDE SEQUENCE [LARGE SCALE GENOMIC DNA]</scope>
</reference>
<dbReference type="EMBL" id="BEYU01000045">
    <property type="protein sequence ID" value="GBG28603.1"/>
    <property type="molecule type" value="Genomic_DNA"/>
</dbReference>
<organism evidence="3 4">
    <name type="scientific">Hondaea fermentalgiana</name>
    <dbReference type="NCBI Taxonomy" id="2315210"/>
    <lineage>
        <taxon>Eukaryota</taxon>
        <taxon>Sar</taxon>
        <taxon>Stramenopiles</taxon>
        <taxon>Bigyra</taxon>
        <taxon>Labyrinthulomycetes</taxon>
        <taxon>Thraustochytrida</taxon>
        <taxon>Thraustochytriidae</taxon>
        <taxon>Hondaea</taxon>
    </lineage>
</organism>
<evidence type="ECO:0000313" key="3">
    <source>
        <dbReference type="EMBL" id="GBG28603.1"/>
    </source>
</evidence>
<keyword evidence="2" id="KW-1133">Transmembrane helix</keyword>
<evidence type="ECO:0000256" key="1">
    <source>
        <dbReference type="SAM" id="MobiDB-lite"/>
    </source>
</evidence>